<dbReference type="InterPro" id="IPR013783">
    <property type="entry name" value="Ig-like_fold"/>
</dbReference>
<dbReference type="SUPFAM" id="SSF48726">
    <property type="entry name" value="Immunoglobulin"/>
    <property type="match status" value="4"/>
</dbReference>
<dbReference type="Pfam" id="PF07679">
    <property type="entry name" value="I-set"/>
    <property type="match status" value="1"/>
</dbReference>
<dbReference type="InterPro" id="IPR036179">
    <property type="entry name" value="Ig-like_dom_sf"/>
</dbReference>
<protein>
    <recommendedName>
        <fullName evidence="1">Ig-like domain-containing protein</fullName>
    </recommendedName>
</protein>
<evidence type="ECO:0000313" key="3">
    <source>
        <dbReference type="Proteomes" id="UP000694621"/>
    </source>
</evidence>
<dbReference type="Ensembl" id="ENSAMXT00005018489.1">
    <property type="protein sequence ID" value="ENSAMXP00005016756.1"/>
    <property type="gene ID" value="ENSAMXG00005008723.1"/>
</dbReference>
<dbReference type="Pfam" id="PF13895">
    <property type="entry name" value="Ig_2"/>
    <property type="match status" value="2"/>
</dbReference>
<dbReference type="PANTHER" id="PTHR46013:SF4">
    <property type="entry name" value="B-CELL RECEPTOR CD22-RELATED"/>
    <property type="match status" value="1"/>
</dbReference>
<dbReference type="InterPro" id="IPR013098">
    <property type="entry name" value="Ig_I-set"/>
</dbReference>
<dbReference type="Proteomes" id="UP000694621">
    <property type="component" value="Unplaced"/>
</dbReference>
<dbReference type="SMART" id="SM00408">
    <property type="entry name" value="IGc2"/>
    <property type="match status" value="3"/>
</dbReference>
<dbReference type="InterPro" id="IPR003598">
    <property type="entry name" value="Ig_sub2"/>
</dbReference>
<sequence>MTKIFLFGIWEKWAFGERGWSVKYKHSNICALKGSSVFIHSNYTHPSGLTGVKKFWAKNPSNGVEPTDLTTVPGYTDRVQYSDNENQTFDLHLQTVNKSDEHMYCVRITTNQKGERYLGYPGVMLRVTGQLMVVVPERVSEGNATLLTCATTCNLTEKATFTWFKNGRLLQTNNQDLNTLYIQSTRIDDAARYCCAVKGYEHRCSPEVFLNVRYPPKNVSVSISPSGGIVEGSSVTLTCRGDAYPPVQNYTWFKVKAMVGQDSTFTISKISPEDSGEYKCKCINAEGVRYSAVVTLKVVAPPKSVSVSISPSGGIVEGSSVNLTCSSDANPPVQIHTWFKEGETSPVGFESDFSFIVNDTTSGRYFCEVQNGHGSLRSALMPVVLMGKIFLLSNWVATIKQTLSNSIATTNVANAVQNPSNY</sequence>
<evidence type="ECO:0000259" key="1">
    <source>
        <dbReference type="PROSITE" id="PS50835"/>
    </source>
</evidence>
<dbReference type="AlphaFoldDB" id="A0A8B9HQQ6"/>
<feature type="domain" description="Ig-like" evidence="1">
    <location>
        <begin position="302"/>
        <end position="384"/>
    </location>
</feature>
<proteinExistence type="predicted"/>
<name>A0A8B9HQQ6_ASTMX</name>
<evidence type="ECO:0000313" key="2">
    <source>
        <dbReference type="Ensembl" id="ENSAMXP00005016756.1"/>
    </source>
</evidence>
<reference evidence="2" key="1">
    <citation type="submission" date="2025-08" db="UniProtKB">
        <authorList>
            <consortium name="Ensembl"/>
        </authorList>
    </citation>
    <scope>IDENTIFICATION</scope>
</reference>
<dbReference type="Gene3D" id="2.60.40.10">
    <property type="entry name" value="Immunoglobulins"/>
    <property type="match status" value="4"/>
</dbReference>
<dbReference type="CDD" id="cd00096">
    <property type="entry name" value="Ig"/>
    <property type="match status" value="1"/>
</dbReference>
<organism evidence="2 3">
    <name type="scientific">Astyanax mexicanus</name>
    <name type="common">Blind cave fish</name>
    <name type="synonym">Astyanax fasciatus mexicanus</name>
    <dbReference type="NCBI Taxonomy" id="7994"/>
    <lineage>
        <taxon>Eukaryota</taxon>
        <taxon>Metazoa</taxon>
        <taxon>Chordata</taxon>
        <taxon>Craniata</taxon>
        <taxon>Vertebrata</taxon>
        <taxon>Euteleostomi</taxon>
        <taxon>Actinopterygii</taxon>
        <taxon>Neopterygii</taxon>
        <taxon>Teleostei</taxon>
        <taxon>Ostariophysi</taxon>
        <taxon>Characiformes</taxon>
        <taxon>Characoidei</taxon>
        <taxon>Acestrorhamphidae</taxon>
        <taxon>Acestrorhamphinae</taxon>
        <taxon>Astyanax</taxon>
    </lineage>
</organism>
<dbReference type="InterPro" id="IPR003599">
    <property type="entry name" value="Ig_sub"/>
</dbReference>
<feature type="domain" description="Ig-like" evidence="1">
    <location>
        <begin position="216"/>
        <end position="295"/>
    </location>
</feature>
<dbReference type="PROSITE" id="PS50835">
    <property type="entry name" value="IG_LIKE"/>
    <property type="match status" value="3"/>
</dbReference>
<feature type="domain" description="Ig-like" evidence="1">
    <location>
        <begin position="121"/>
        <end position="197"/>
    </location>
</feature>
<dbReference type="PANTHER" id="PTHR46013">
    <property type="entry name" value="VASCULAR CELL ADHESION MOLECULE 1"/>
    <property type="match status" value="1"/>
</dbReference>
<accession>A0A8B9HQQ6</accession>
<dbReference type="InterPro" id="IPR007110">
    <property type="entry name" value="Ig-like_dom"/>
</dbReference>
<dbReference type="SMART" id="SM00409">
    <property type="entry name" value="IG"/>
    <property type="match status" value="4"/>
</dbReference>